<organism evidence="8 9">
    <name type="scientific">Photobacterium alginatilyticum</name>
    <dbReference type="NCBI Taxonomy" id="1775171"/>
    <lineage>
        <taxon>Bacteria</taxon>
        <taxon>Pseudomonadati</taxon>
        <taxon>Pseudomonadota</taxon>
        <taxon>Gammaproteobacteria</taxon>
        <taxon>Vibrionales</taxon>
        <taxon>Vibrionaceae</taxon>
        <taxon>Photobacterium</taxon>
    </lineage>
</organism>
<evidence type="ECO:0000256" key="6">
    <source>
        <dbReference type="RuleBase" id="RU004464"/>
    </source>
</evidence>
<dbReference type="NCBIfam" id="TIGR01957">
    <property type="entry name" value="nuoB_fam"/>
    <property type="match status" value="1"/>
</dbReference>
<evidence type="ECO:0000313" key="9">
    <source>
        <dbReference type="Proteomes" id="UP000738517"/>
    </source>
</evidence>
<keyword evidence="5 6" id="KW-0408">Iron</keyword>
<keyword evidence="5" id="KW-0472">Membrane</keyword>
<evidence type="ECO:0000313" key="8">
    <source>
        <dbReference type="EMBL" id="NBI54149.1"/>
    </source>
</evidence>
<keyword evidence="2 5" id="KW-0874">Quinone</keyword>
<keyword evidence="5 6" id="KW-0411">Iron-sulfur</keyword>
<sequence>MGVLDNRFPNNLLFTSVDNIINWSRSSALWPEMFGIACCAIEMIATGCSRYDLDRFGVVFRPSPRQSDVMIVAGTVNKKFAPIVKLLYDQMPEPRWVIAMGSCAISGGVYNNYAVVQGVERLIPVDVYVPGCPPRPEALMQGIVMLQEKIKQGRVLRRFEPETGQDITNRDITDKNITAQTANPRDLGGLKSS</sequence>
<name>A0ABW9YJX7_9GAMM</name>
<reference evidence="8 9" key="1">
    <citation type="journal article" date="2017" name="Int. J. Syst. Evol. Microbiol.">
        <title>Photobacterium alginatilyticum sp. nov., a marine bacterium isolated from bottom seawater.</title>
        <authorList>
            <person name="Wang X."/>
            <person name="Wang Y."/>
            <person name="Yang X."/>
            <person name="Sun H."/>
            <person name="Li B."/>
            <person name="Zhang X.H."/>
        </authorList>
    </citation>
    <scope>NUCLEOTIDE SEQUENCE [LARGE SCALE GENOMIC DNA]</scope>
    <source>
        <strain evidence="8 9">P03D4</strain>
    </source>
</reference>
<feature type="domain" description="NADH:ubiquinone oxidoreductase-like 20kDa subunit" evidence="7">
    <location>
        <begin position="38"/>
        <end position="146"/>
    </location>
</feature>
<dbReference type="Proteomes" id="UP000738517">
    <property type="component" value="Unassembled WGS sequence"/>
</dbReference>
<evidence type="ECO:0000256" key="4">
    <source>
        <dbReference type="ARBA" id="ARBA00023075"/>
    </source>
</evidence>
<feature type="binding site" evidence="5">
    <location>
        <position position="103"/>
    </location>
    <ligand>
        <name>[4Fe-4S] cluster</name>
        <dbReference type="ChEBI" id="CHEBI:49883"/>
    </ligand>
</feature>
<dbReference type="Pfam" id="PF01058">
    <property type="entry name" value="Oxidored_q6"/>
    <property type="match status" value="1"/>
</dbReference>
<dbReference type="NCBIfam" id="NF005012">
    <property type="entry name" value="PRK06411.1"/>
    <property type="match status" value="1"/>
</dbReference>
<keyword evidence="3 5" id="KW-1278">Translocase</keyword>
<keyword evidence="5" id="KW-0813">Transport</keyword>
<evidence type="ECO:0000256" key="1">
    <source>
        <dbReference type="ARBA" id="ARBA00009173"/>
    </source>
</evidence>
<feature type="binding site" evidence="5">
    <location>
        <position position="132"/>
    </location>
    <ligand>
        <name>[4Fe-4S] cluster</name>
        <dbReference type="ChEBI" id="CHEBI:49883"/>
    </ligand>
</feature>
<dbReference type="PANTHER" id="PTHR11995:SF14">
    <property type="entry name" value="NADH DEHYDROGENASE [UBIQUINONE] IRON-SULFUR PROTEIN 7, MITOCHONDRIAL"/>
    <property type="match status" value="1"/>
</dbReference>
<feature type="binding site" evidence="5">
    <location>
        <position position="39"/>
    </location>
    <ligand>
        <name>[4Fe-4S] cluster</name>
        <dbReference type="ChEBI" id="CHEBI:49883"/>
    </ligand>
</feature>
<dbReference type="PROSITE" id="PS01150">
    <property type="entry name" value="COMPLEX1_20K"/>
    <property type="match status" value="1"/>
</dbReference>
<keyword evidence="5 6" id="KW-0520">NAD</keyword>
<proteinExistence type="inferred from homology"/>
<dbReference type="EC" id="7.1.1.-" evidence="5"/>
<keyword evidence="5" id="KW-1003">Cell membrane</keyword>
<dbReference type="SUPFAM" id="SSF56770">
    <property type="entry name" value="HydA/Nqo6-like"/>
    <property type="match status" value="1"/>
</dbReference>
<evidence type="ECO:0000259" key="7">
    <source>
        <dbReference type="Pfam" id="PF01058"/>
    </source>
</evidence>
<comment type="subcellular location">
    <subcellularLocation>
        <location evidence="5">Cell membrane</location>
        <topology evidence="5">Peripheral membrane protein</topology>
        <orientation evidence="5">Cytoplasmic side</orientation>
    </subcellularLocation>
</comment>
<comment type="caution">
    <text evidence="8">The sequence shown here is derived from an EMBL/GenBank/DDBJ whole genome shotgun (WGS) entry which is preliminary data.</text>
</comment>
<protein>
    <recommendedName>
        <fullName evidence="5">NADH-quinone oxidoreductase subunit B</fullName>
        <ecNumber evidence="5">7.1.1.-</ecNumber>
    </recommendedName>
    <alternativeName>
        <fullName evidence="5">NADH dehydrogenase I subunit B</fullName>
    </alternativeName>
    <alternativeName>
        <fullName evidence="5">NDH-1 subunit B</fullName>
    </alternativeName>
</protein>
<evidence type="ECO:0000256" key="3">
    <source>
        <dbReference type="ARBA" id="ARBA00022967"/>
    </source>
</evidence>
<feature type="binding site" evidence="5">
    <location>
        <position position="38"/>
    </location>
    <ligand>
        <name>[4Fe-4S] cluster</name>
        <dbReference type="ChEBI" id="CHEBI:49883"/>
    </ligand>
</feature>
<evidence type="ECO:0000256" key="2">
    <source>
        <dbReference type="ARBA" id="ARBA00022719"/>
    </source>
</evidence>
<comment type="catalytic activity">
    <reaction evidence="5">
        <text>a quinone + NADH + 5 H(+)(in) = a quinol + NAD(+) + 4 H(+)(out)</text>
        <dbReference type="Rhea" id="RHEA:57888"/>
        <dbReference type="ChEBI" id="CHEBI:15378"/>
        <dbReference type="ChEBI" id="CHEBI:24646"/>
        <dbReference type="ChEBI" id="CHEBI:57540"/>
        <dbReference type="ChEBI" id="CHEBI:57945"/>
        <dbReference type="ChEBI" id="CHEBI:132124"/>
    </reaction>
</comment>
<dbReference type="InterPro" id="IPR006138">
    <property type="entry name" value="NADH_UQ_OxRdtase_20Kd_su"/>
</dbReference>
<dbReference type="Gene3D" id="3.40.50.12280">
    <property type="match status" value="1"/>
</dbReference>
<dbReference type="InterPro" id="IPR006137">
    <property type="entry name" value="NADH_UbQ_OxRdtase-like_20kDa"/>
</dbReference>
<accession>A0ABW9YJX7</accession>
<evidence type="ECO:0000256" key="5">
    <source>
        <dbReference type="HAMAP-Rule" id="MF_01356"/>
    </source>
</evidence>
<keyword evidence="4 5" id="KW-0830">Ubiquinone</keyword>
<gene>
    <name evidence="5" type="primary">nuoB</name>
    <name evidence="8" type="ORF">EIZ48_16495</name>
</gene>
<keyword evidence="5 6" id="KW-0479">Metal-binding</keyword>
<comment type="cofactor">
    <cofactor evidence="5">
        <name>[4Fe-4S] cluster</name>
        <dbReference type="ChEBI" id="CHEBI:49883"/>
    </cofactor>
    <text evidence="5">Binds 1 [4Fe-4S] cluster.</text>
</comment>
<dbReference type="HAMAP" id="MF_01356">
    <property type="entry name" value="NDH1_NuoB"/>
    <property type="match status" value="1"/>
</dbReference>
<dbReference type="EMBL" id="RSEJ01000018">
    <property type="protein sequence ID" value="NBI54149.1"/>
    <property type="molecule type" value="Genomic_DNA"/>
</dbReference>
<keyword evidence="9" id="KW-1185">Reference proteome</keyword>
<comment type="similarity">
    <text evidence="1 5 6">Belongs to the complex I 20 kDa subunit family.</text>
</comment>
<comment type="function">
    <text evidence="5">NDH-1 shuttles electrons from NADH, via FMN and iron-sulfur (Fe-S) centers, to quinones in the respiratory chain. The immediate electron acceptor for the enzyme in this species is believed to be ubiquinone. Couples the redox reaction to proton translocation (for every two electrons transferred, four hydrogen ions are translocated across the cytoplasmic membrane), and thus conserves the redox energy in a proton gradient.</text>
</comment>
<comment type="subunit">
    <text evidence="5">NDH-1 is composed of 14 different subunits. Subunits NuoB, C, D, E, F, and G constitute the peripheral sector of the complex.</text>
</comment>
<dbReference type="PANTHER" id="PTHR11995">
    <property type="entry name" value="NADH DEHYDROGENASE"/>
    <property type="match status" value="1"/>
</dbReference>
<keyword evidence="5 6" id="KW-0004">4Fe-4S</keyword>